<evidence type="ECO:0000313" key="3">
    <source>
        <dbReference type="Proteomes" id="UP000823775"/>
    </source>
</evidence>
<dbReference type="Proteomes" id="UP000823775">
    <property type="component" value="Unassembled WGS sequence"/>
</dbReference>
<evidence type="ECO:0000313" key="2">
    <source>
        <dbReference type="EMBL" id="MCE3215547.1"/>
    </source>
</evidence>
<comment type="caution">
    <text evidence="2">The sequence shown here is derived from an EMBL/GenBank/DDBJ whole genome shotgun (WGS) entry which is preliminary data.</text>
</comment>
<feature type="region of interest" description="Disordered" evidence="1">
    <location>
        <begin position="62"/>
        <end position="127"/>
    </location>
</feature>
<keyword evidence="3" id="KW-1185">Reference proteome</keyword>
<sequence length="127" mass="13530">MALAERTPFQATILRSAKGTKSLEHSDFDIEPAIGITSLGSEPQSMKVNQTLYGELVPVSNPFLGRDKKSERFPLEDPSKPPDGDAINDPTSPLSLEGGRLPRGGTSGIVDGDKGFYPGEGMAGWVE</sequence>
<organism evidence="2 3">
    <name type="scientific">Datura stramonium</name>
    <name type="common">Jimsonweed</name>
    <name type="synonym">Common thornapple</name>
    <dbReference type="NCBI Taxonomy" id="4076"/>
    <lineage>
        <taxon>Eukaryota</taxon>
        <taxon>Viridiplantae</taxon>
        <taxon>Streptophyta</taxon>
        <taxon>Embryophyta</taxon>
        <taxon>Tracheophyta</taxon>
        <taxon>Spermatophyta</taxon>
        <taxon>Magnoliopsida</taxon>
        <taxon>eudicotyledons</taxon>
        <taxon>Gunneridae</taxon>
        <taxon>Pentapetalae</taxon>
        <taxon>asterids</taxon>
        <taxon>lamiids</taxon>
        <taxon>Solanales</taxon>
        <taxon>Solanaceae</taxon>
        <taxon>Solanoideae</taxon>
        <taxon>Datureae</taxon>
        <taxon>Datura</taxon>
    </lineage>
</organism>
<dbReference type="EMBL" id="JACEIK010011239">
    <property type="protein sequence ID" value="MCE3215547.1"/>
    <property type="molecule type" value="Genomic_DNA"/>
</dbReference>
<evidence type="ECO:0000256" key="1">
    <source>
        <dbReference type="SAM" id="MobiDB-lite"/>
    </source>
</evidence>
<name>A0ABS8WRJ2_DATST</name>
<feature type="compositionally biased region" description="Basic and acidic residues" evidence="1">
    <location>
        <begin position="65"/>
        <end position="83"/>
    </location>
</feature>
<gene>
    <name evidence="2" type="ORF">HAX54_002771</name>
</gene>
<accession>A0ABS8WRJ2</accession>
<proteinExistence type="predicted"/>
<protein>
    <submittedName>
        <fullName evidence="2">Uncharacterized protein</fullName>
    </submittedName>
</protein>
<reference evidence="2 3" key="1">
    <citation type="journal article" date="2021" name="BMC Genomics">
        <title>Datura genome reveals duplications of psychoactive alkaloid biosynthetic genes and high mutation rate following tissue culture.</title>
        <authorList>
            <person name="Rajewski A."/>
            <person name="Carter-House D."/>
            <person name="Stajich J."/>
            <person name="Litt A."/>
        </authorList>
    </citation>
    <scope>NUCLEOTIDE SEQUENCE [LARGE SCALE GENOMIC DNA]</scope>
    <source>
        <strain evidence="2">AR-01</strain>
    </source>
</reference>